<accession>A0ABR3PCV0</accession>
<evidence type="ECO:0000259" key="6">
    <source>
        <dbReference type="Pfam" id="PF01974"/>
    </source>
</evidence>
<evidence type="ECO:0000313" key="7">
    <source>
        <dbReference type="EMBL" id="KAL1303975.1"/>
    </source>
</evidence>
<evidence type="ECO:0000256" key="1">
    <source>
        <dbReference type="ARBA" id="ARBA00008078"/>
    </source>
</evidence>
<dbReference type="PIRSF" id="PIRSF011789">
    <property type="entry name" value="tRNA_splic_SEN2"/>
    <property type="match status" value="1"/>
</dbReference>
<evidence type="ECO:0000256" key="2">
    <source>
        <dbReference type="ARBA" id="ARBA00022694"/>
    </source>
</evidence>
<keyword evidence="8" id="KW-1185">Reference proteome</keyword>
<evidence type="ECO:0000256" key="5">
    <source>
        <dbReference type="SAM" id="MobiDB-lite"/>
    </source>
</evidence>
<dbReference type="SUPFAM" id="SSF53032">
    <property type="entry name" value="tRNA-intron endonuclease catalytic domain-like"/>
    <property type="match status" value="1"/>
</dbReference>
<comment type="similarity">
    <text evidence="1 4">Belongs to the tRNA-intron endonuclease family.</text>
</comment>
<dbReference type="PANTHER" id="PTHR21227:SF0">
    <property type="entry name" value="TRNA-SPLICING ENDONUCLEASE SUBUNIT SEN2"/>
    <property type="match status" value="1"/>
</dbReference>
<comment type="caution">
    <text evidence="7">The sequence shown here is derived from an EMBL/GenBank/DDBJ whole genome shotgun (WGS) entry which is preliminary data.</text>
</comment>
<dbReference type="Gene3D" id="3.40.1350.10">
    <property type="match status" value="1"/>
</dbReference>
<proteinExistence type="inferred from homology"/>
<feature type="compositionally biased region" description="Low complexity" evidence="5">
    <location>
        <begin position="210"/>
        <end position="220"/>
    </location>
</feature>
<keyword evidence="2 4" id="KW-0819">tRNA processing</keyword>
<dbReference type="Proteomes" id="UP001562354">
    <property type="component" value="Unassembled WGS sequence"/>
</dbReference>
<dbReference type="EC" id="4.6.1.16" evidence="4"/>
<dbReference type="EMBL" id="JBFMKM010000009">
    <property type="protein sequence ID" value="KAL1303975.1"/>
    <property type="molecule type" value="Genomic_DNA"/>
</dbReference>
<dbReference type="Pfam" id="PF01974">
    <property type="entry name" value="tRNA_int_endo"/>
    <property type="match status" value="1"/>
</dbReference>
<gene>
    <name evidence="7" type="ORF">AAFC00_000421</name>
</gene>
<dbReference type="InterPro" id="IPR006676">
    <property type="entry name" value="tRNA_splic"/>
</dbReference>
<evidence type="ECO:0000256" key="4">
    <source>
        <dbReference type="PIRNR" id="PIRNR011789"/>
    </source>
</evidence>
<feature type="domain" description="tRNA intron endonuclease catalytic" evidence="6">
    <location>
        <begin position="370"/>
        <end position="457"/>
    </location>
</feature>
<keyword evidence="3 4" id="KW-0456">Lyase</keyword>
<name>A0ABR3PCV0_9PEZI</name>
<organism evidence="7 8">
    <name type="scientific">Neodothiora populina</name>
    <dbReference type="NCBI Taxonomy" id="2781224"/>
    <lineage>
        <taxon>Eukaryota</taxon>
        <taxon>Fungi</taxon>
        <taxon>Dikarya</taxon>
        <taxon>Ascomycota</taxon>
        <taxon>Pezizomycotina</taxon>
        <taxon>Dothideomycetes</taxon>
        <taxon>Dothideomycetidae</taxon>
        <taxon>Dothideales</taxon>
        <taxon>Dothioraceae</taxon>
        <taxon>Neodothiora</taxon>
    </lineage>
</organism>
<dbReference type="CDD" id="cd22363">
    <property type="entry name" value="tRNA-intron_lyase_C"/>
    <property type="match status" value="1"/>
</dbReference>
<dbReference type="GeneID" id="95974124"/>
<evidence type="ECO:0000313" key="8">
    <source>
        <dbReference type="Proteomes" id="UP001562354"/>
    </source>
</evidence>
<feature type="region of interest" description="Disordered" evidence="5">
    <location>
        <begin position="268"/>
        <end position="288"/>
    </location>
</feature>
<feature type="compositionally biased region" description="Polar residues" evidence="5">
    <location>
        <begin position="269"/>
        <end position="286"/>
    </location>
</feature>
<dbReference type="InterPro" id="IPR011856">
    <property type="entry name" value="tRNA_endonuc-like_dom_sf"/>
</dbReference>
<dbReference type="PANTHER" id="PTHR21227">
    <property type="entry name" value="TRNA-SPLICING ENDONUCLEASE SUBUNIT SEN2"/>
    <property type="match status" value="1"/>
</dbReference>
<feature type="region of interest" description="Disordered" evidence="5">
    <location>
        <begin position="194"/>
        <end position="220"/>
    </location>
</feature>
<dbReference type="InterPro" id="IPR016589">
    <property type="entry name" value="tRNA_splic_SEN2"/>
</dbReference>
<evidence type="ECO:0000256" key="3">
    <source>
        <dbReference type="ARBA" id="ARBA00023239"/>
    </source>
</evidence>
<reference evidence="7 8" key="1">
    <citation type="submission" date="2024-07" db="EMBL/GenBank/DDBJ databases">
        <title>Draft sequence of the Neodothiora populina.</title>
        <authorList>
            <person name="Drown D.D."/>
            <person name="Schuette U.S."/>
            <person name="Buechlein A.B."/>
            <person name="Rusch D.R."/>
            <person name="Winton L.W."/>
            <person name="Adams G.A."/>
        </authorList>
    </citation>
    <scope>NUCLEOTIDE SEQUENCE [LARGE SCALE GENOMIC DNA]</scope>
    <source>
        <strain evidence="7 8">CPC 39397</strain>
    </source>
</reference>
<dbReference type="InterPro" id="IPR006677">
    <property type="entry name" value="tRNA_intron_Endonuc_cat-like"/>
</dbReference>
<protein>
    <recommendedName>
        <fullName evidence="4">tRNA-splicing endonuclease subunit Sen2</fullName>
        <ecNumber evidence="4">4.6.1.16</ecNumber>
    </recommendedName>
</protein>
<comment type="function">
    <text evidence="4">Constitutes one of the two catalytic subunit of the tRNA-splicing endonuclease complex, a complex responsible for identification and cleavage of the splice sites in pre-tRNA. It cleaves pre-tRNA at the 5'- and 3'-splice sites to release the intron. The products are an intron and two tRNA half-molecules bearing 2',3'-cyclic phosphate and 5'-OH termini. There are no conserved sequences at the splice sites, but the intron is invariably located at the same site in the gene, placing the splice sites an invariant distance from the constant structural features of the tRNA body.</text>
</comment>
<dbReference type="RefSeq" id="XP_069200250.1">
    <property type="nucleotide sequence ID" value="XM_069343951.1"/>
</dbReference>
<sequence length="496" mass="55684">MADPIQPITAVEKPTDSAKPTESKSSIASSGDEPARPPRKRFQKPNYAKIHAKPLPLETYPLPAFIPHSPLSLLRIAATLVRHFFQPPSSHASAPYVGYFSSETRSVHITDPVHVRALWEMGFFGKGTLSRSEPNWLTAEKARLRAGGVGGGGTAEEATRKRREERKMFKLERARLEREQIELQLRQERALAEQLERPGSASTAERQASAEEVSSRTSHSSLSHVFPWQAQYVETTSTSEVQEQDLTTNMQEEIAATAVEETTLAVPAQESTATVTGQEDTSTITKATGKKEKDQALFVPEEPIVDVNQEHLQLSLEEAFFLSYALGVLEIRKGPDMAPITTTDLFTLSWTHSIFPPALDLSTLRADDPFLLNYAVYHHYRSLGWVVRPGVKFSADYMLYNRGPVFSHAEFAVIIVPEYAADAPDAEKKQSRDWWWFHCVNRVQSQVRKSLVICYVEVPTLAAIKAVGKDDIGGILRQYKVREFVLRRWLANRSRD</sequence>
<dbReference type="InterPro" id="IPR036167">
    <property type="entry name" value="tRNA_intron_Endo_cat-like_sf"/>
</dbReference>
<dbReference type="NCBIfam" id="TIGR00324">
    <property type="entry name" value="endA"/>
    <property type="match status" value="1"/>
</dbReference>
<feature type="region of interest" description="Disordered" evidence="5">
    <location>
        <begin position="1"/>
        <end position="47"/>
    </location>
</feature>
<feature type="compositionally biased region" description="Basic and acidic residues" evidence="5">
    <location>
        <begin position="13"/>
        <end position="22"/>
    </location>
</feature>